<protein>
    <recommendedName>
        <fullName evidence="1">Fumarate lyase N-terminal domain-containing protein</fullName>
    </recommendedName>
</protein>
<dbReference type="PRINTS" id="PR00145">
    <property type="entry name" value="ARGSUCLYASE"/>
</dbReference>
<proteinExistence type="predicted"/>
<feature type="domain" description="Fumarate lyase N-terminal" evidence="1">
    <location>
        <begin position="39"/>
        <end position="196"/>
    </location>
</feature>
<dbReference type="AlphaFoldDB" id="X1TUP8"/>
<dbReference type="InterPro" id="IPR008948">
    <property type="entry name" value="L-Aspartase-like"/>
</dbReference>
<evidence type="ECO:0000313" key="2">
    <source>
        <dbReference type="EMBL" id="GAJ09058.1"/>
    </source>
</evidence>
<name>X1TUP8_9ZZZZ</name>
<evidence type="ECO:0000259" key="1">
    <source>
        <dbReference type="Pfam" id="PF00206"/>
    </source>
</evidence>
<feature type="non-terminal residue" evidence="2">
    <location>
        <position position="198"/>
    </location>
</feature>
<accession>X1TUP8</accession>
<dbReference type="PANTHER" id="PTHR43814:SF1">
    <property type="entry name" value="ARGININOSUCCINATE LYASE"/>
    <property type="match status" value="1"/>
</dbReference>
<dbReference type="EMBL" id="BARW01026766">
    <property type="protein sequence ID" value="GAJ09058.1"/>
    <property type="molecule type" value="Genomic_DNA"/>
</dbReference>
<dbReference type="GO" id="GO:0042450">
    <property type="term" value="P:L-arginine biosynthetic process via ornithine"/>
    <property type="evidence" value="ECO:0007669"/>
    <property type="project" value="InterPro"/>
</dbReference>
<dbReference type="SUPFAM" id="SSF48557">
    <property type="entry name" value="L-aspartase-like"/>
    <property type="match status" value="1"/>
</dbReference>
<dbReference type="InterPro" id="IPR009049">
    <property type="entry name" value="Argininosuccinate_lyase"/>
</dbReference>
<dbReference type="PANTHER" id="PTHR43814">
    <property type="entry name" value="ARGININOSUCCINATE LYASE"/>
    <property type="match status" value="1"/>
</dbReference>
<dbReference type="InterPro" id="IPR022761">
    <property type="entry name" value="Fumarate_lyase_N"/>
</dbReference>
<reference evidence="2" key="1">
    <citation type="journal article" date="2014" name="Front. Microbiol.">
        <title>High frequency of phylogenetically diverse reductive dehalogenase-homologous genes in deep subseafloor sedimentary metagenomes.</title>
        <authorList>
            <person name="Kawai M."/>
            <person name="Futagami T."/>
            <person name="Toyoda A."/>
            <person name="Takaki Y."/>
            <person name="Nishi S."/>
            <person name="Hori S."/>
            <person name="Arai W."/>
            <person name="Tsubouchi T."/>
            <person name="Morono Y."/>
            <person name="Uchiyama I."/>
            <person name="Ito T."/>
            <person name="Fujiyama A."/>
            <person name="Inagaki F."/>
            <person name="Takami H."/>
        </authorList>
    </citation>
    <scope>NUCLEOTIDE SEQUENCE</scope>
    <source>
        <strain evidence="2">Expedition CK06-06</strain>
    </source>
</reference>
<dbReference type="Gene3D" id="1.10.275.10">
    <property type="entry name" value="Fumarase/aspartase (N-terminal domain)"/>
    <property type="match status" value="1"/>
</dbReference>
<dbReference type="InterPro" id="IPR024083">
    <property type="entry name" value="Fumarase/histidase_N"/>
</dbReference>
<dbReference type="InterPro" id="IPR000362">
    <property type="entry name" value="Fumarate_lyase_fam"/>
</dbReference>
<sequence length="198" mass="23142">MPKTTTAKPKTVIKKKIWFKKKAVSLNKVVEEYNSGEDILYDQEMIPDDVWCSRCYARLLERHNLITKKELKQLEQGLDEILDFYKRGKFVLKLEDEDSHTKIENYLIDRLGDTGKKIHTGRSRNDQVLVMMRWFLKRKAAAINKKALSLALKFIKFAKKYEMIPMPGYTHMQKAMPSTVGTWMGAFAESLMDDVKLF</sequence>
<dbReference type="GO" id="GO:0005829">
    <property type="term" value="C:cytosol"/>
    <property type="evidence" value="ECO:0007669"/>
    <property type="project" value="TreeGrafter"/>
</dbReference>
<dbReference type="Gene3D" id="1.20.200.10">
    <property type="entry name" value="Fumarase/aspartase (Central domain)"/>
    <property type="match status" value="1"/>
</dbReference>
<dbReference type="GO" id="GO:0004056">
    <property type="term" value="F:argininosuccinate lyase activity"/>
    <property type="evidence" value="ECO:0007669"/>
    <property type="project" value="InterPro"/>
</dbReference>
<organism evidence="2">
    <name type="scientific">marine sediment metagenome</name>
    <dbReference type="NCBI Taxonomy" id="412755"/>
    <lineage>
        <taxon>unclassified sequences</taxon>
        <taxon>metagenomes</taxon>
        <taxon>ecological metagenomes</taxon>
    </lineage>
</organism>
<dbReference type="PRINTS" id="PR00149">
    <property type="entry name" value="FUMRATELYASE"/>
</dbReference>
<comment type="caution">
    <text evidence="2">The sequence shown here is derived from an EMBL/GenBank/DDBJ whole genome shotgun (WGS) entry which is preliminary data.</text>
</comment>
<gene>
    <name evidence="2" type="ORF">S12H4_43583</name>
</gene>
<dbReference type="Pfam" id="PF00206">
    <property type="entry name" value="Lyase_1"/>
    <property type="match status" value="1"/>
</dbReference>